<keyword evidence="1" id="KW-0732">Signal</keyword>
<feature type="domain" description="Peroxisomal multifunctional enzyme type 2-like N-terminal" evidence="3">
    <location>
        <begin position="79"/>
        <end position="212"/>
    </location>
</feature>
<dbReference type="PANTHER" id="PTHR13078:SF56">
    <property type="entry name" value="PEROXISOMAL MULTIFUNCTIONAL ENZYME TYPE 2"/>
    <property type="match status" value="1"/>
</dbReference>
<evidence type="ECO:0000259" key="3">
    <source>
        <dbReference type="Pfam" id="PF22622"/>
    </source>
</evidence>
<protein>
    <recommendedName>
        <fullName evidence="6">MaoC-like domain-containing protein</fullName>
    </recommendedName>
</protein>
<dbReference type="GO" id="GO:0003857">
    <property type="term" value="F:(3S)-3-hydroxyacyl-CoA dehydrogenase (NAD+) activity"/>
    <property type="evidence" value="ECO:0007669"/>
    <property type="project" value="TreeGrafter"/>
</dbReference>
<dbReference type="Proteomes" id="UP000834106">
    <property type="component" value="Chromosome 1"/>
</dbReference>
<dbReference type="GO" id="GO:0006635">
    <property type="term" value="P:fatty acid beta-oxidation"/>
    <property type="evidence" value="ECO:0007669"/>
    <property type="project" value="TreeGrafter"/>
</dbReference>
<feature type="chain" id="PRO_5042074187" description="MaoC-like domain-containing protein" evidence="1">
    <location>
        <begin position="18"/>
        <end position="365"/>
    </location>
</feature>
<evidence type="ECO:0000256" key="1">
    <source>
        <dbReference type="SAM" id="SignalP"/>
    </source>
</evidence>
<accession>A0AAD1YP65</accession>
<dbReference type="GO" id="GO:0044594">
    <property type="term" value="F:17-beta-hydroxysteroid dehydrogenase (NAD+) activity"/>
    <property type="evidence" value="ECO:0007669"/>
    <property type="project" value="TreeGrafter"/>
</dbReference>
<evidence type="ECO:0000313" key="4">
    <source>
        <dbReference type="EMBL" id="CAI9753360.1"/>
    </source>
</evidence>
<feature type="signal peptide" evidence="1">
    <location>
        <begin position="1"/>
        <end position="17"/>
    </location>
</feature>
<dbReference type="Pfam" id="PF01575">
    <property type="entry name" value="MaoC_dehydratas"/>
    <property type="match status" value="1"/>
</dbReference>
<reference evidence="4" key="1">
    <citation type="submission" date="2023-05" db="EMBL/GenBank/DDBJ databases">
        <authorList>
            <person name="Huff M."/>
        </authorList>
    </citation>
    <scope>NUCLEOTIDE SEQUENCE</scope>
</reference>
<dbReference type="CDD" id="cd03448">
    <property type="entry name" value="HDE_HSD"/>
    <property type="match status" value="1"/>
</dbReference>
<dbReference type="AlphaFoldDB" id="A0AAD1YP65"/>
<organism evidence="4 5">
    <name type="scientific">Fraxinus pennsylvanica</name>
    <dbReference type="NCBI Taxonomy" id="56036"/>
    <lineage>
        <taxon>Eukaryota</taxon>
        <taxon>Viridiplantae</taxon>
        <taxon>Streptophyta</taxon>
        <taxon>Embryophyta</taxon>
        <taxon>Tracheophyta</taxon>
        <taxon>Spermatophyta</taxon>
        <taxon>Magnoliopsida</taxon>
        <taxon>eudicotyledons</taxon>
        <taxon>Gunneridae</taxon>
        <taxon>Pentapetalae</taxon>
        <taxon>asterids</taxon>
        <taxon>lamiids</taxon>
        <taxon>Lamiales</taxon>
        <taxon>Oleaceae</taxon>
        <taxon>Oleeae</taxon>
        <taxon>Fraxinus</taxon>
    </lineage>
</organism>
<dbReference type="InterPro" id="IPR029069">
    <property type="entry name" value="HotDog_dom_sf"/>
</dbReference>
<dbReference type="GO" id="GO:0004300">
    <property type="term" value="F:enoyl-CoA hydratase activity"/>
    <property type="evidence" value="ECO:0007669"/>
    <property type="project" value="TreeGrafter"/>
</dbReference>
<name>A0AAD1YP65_9LAMI</name>
<dbReference type="PANTHER" id="PTHR13078">
    <property type="entry name" value="PEROXISOMAL MULTIFUNCTIONAL ENZYME TYPE 2-RELATED"/>
    <property type="match status" value="1"/>
</dbReference>
<dbReference type="GO" id="GO:0005777">
    <property type="term" value="C:peroxisome"/>
    <property type="evidence" value="ECO:0007669"/>
    <property type="project" value="TreeGrafter"/>
</dbReference>
<gene>
    <name evidence="4" type="ORF">FPE_LOCUS791</name>
</gene>
<dbReference type="Gene3D" id="3.10.129.10">
    <property type="entry name" value="Hotdog Thioesterase"/>
    <property type="match status" value="1"/>
</dbReference>
<sequence length="365" mass="40217">MVVVMLVFMEVTVGGDGDRPLGNGDHSVLGVGKIDLSIFHESGGWGYYLYFVQYNSFMADKSEFDPQLIISHKFPELAYSYTERDAALYALGVGVCGNDALDDKELKYVYHPDGQQSIQVLPTFAALFSLGFTSHVGQLPGLQYDPRLLLHGQQYIEIYNSLPSNGCILNKASVAGLHDKGKAAVLEIEIESYEKESGEVLCMNRVSLYLRGAGGFSGSSKPFSYAKYPANEIPVYKIPESQPFAVFEECTHPSQALLYRLSGDYNPLHSDPTIAEIAGFSRPILHGLCTLAIAVRAIIKCICRGKQSMIKSISGRFLLHVYPGESLITEMWLEGLSVLYQVKVKERNRAVLSGFVKLNCLSSSL</sequence>
<proteinExistence type="predicted"/>
<dbReference type="InterPro" id="IPR002539">
    <property type="entry name" value="MaoC-like_dom"/>
</dbReference>
<evidence type="ECO:0008006" key="6">
    <source>
        <dbReference type="Google" id="ProtNLM"/>
    </source>
</evidence>
<evidence type="ECO:0000313" key="5">
    <source>
        <dbReference type="Proteomes" id="UP000834106"/>
    </source>
</evidence>
<keyword evidence="5" id="KW-1185">Reference proteome</keyword>
<dbReference type="SUPFAM" id="SSF54637">
    <property type="entry name" value="Thioesterase/thiol ester dehydrase-isomerase"/>
    <property type="match status" value="2"/>
</dbReference>
<dbReference type="Pfam" id="PF22622">
    <property type="entry name" value="MFE-2_hydrat-2_N"/>
    <property type="match status" value="1"/>
</dbReference>
<dbReference type="EMBL" id="OU503036">
    <property type="protein sequence ID" value="CAI9753360.1"/>
    <property type="molecule type" value="Genomic_DNA"/>
</dbReference>
<feature type="domain" description="MaoC-like" evidence="2">
    <location>
        <begin position="251"/>
        <end position="348"/>
    </location>
</feature>
<evidence type="ECO:0000259" key="2">
    <source>
        <dbReference type="Pfam" id="PF01575"/>
    </source>
</evidence>
<dbReference type="InterPro" id="IPR054357">
    <property type="entry name" value="MFE-2_N"/>
</dbReference>